<reference evidence="1" key="1">
    <citation type="submission" date="2021-12" db="EMBL/GenBank/DDBJ databases">
        <authorList>
            <person name="Zaccaron A."/>
            <person name="Stergiopoulos I."/>
        </authorList>
    </citation>
    <scope>NUCLEOTIDE SEQUENCE</scope>
    <source>
        <strain evidence="1">Race5_Kim</strain>
    </source>
</reference>
<dbReference type="AlphaFoldDB" id="A0A9Q8LAG6"/>
<evidence type="ECO:0000313" key="2">
    <source>
        <dbReference type="Proteomes" id="UP000756132"/>
    </source>
</evidence>
<dbReference type="GeneID" id="71982324"/>
<gene>
    <name evidence="1" type="ORF">CLAFUR5_02446</name>
</gene>
<accession>A0A9Q8LAG6</accession>
<proteinExistence type="predicted"/>
<sequence length="180" mass="20014">MLLKDSKPDRKVRRKNVLETIRVVRKPSAIIITDDTEDRMLRGLSTVSLPDRTEDKSLPDTSPTVDVENCNTTIRQLLEKRKEPLSDGIAAMVATARDKDHSAANILTKQNVGRLMVVFLEDEPEVWEVVEIGGSIRLQRVPVDIEALRVEGLICLDPRLISVEDLLKMFGGNGEVGTAS</sequence>
<dbReference type="Proteomes" id="UP000756132">
    <property type="component" value="Chromosome 2"/>
</dbReference>
<organism evidence="1 2">
    <name type="scientific">Passalora fulva</name>
    <name type="common">Tomato leaf mold</name>
    <name type="synonym">Cladosporium fulvum</name>
    <dbReference type="NCBI Taxonomy" id="5499"/>
    <lineage>
        <taxon>Eukaryota</taxon>
        <taxon>Fungi</taxon>
        <taxon>Dikarya</taxon>
        <taxon>Ascomycota</taxon>
        <taxon>Pezizomycotina</taxon>
        <taxon>Dothideomycetes</taxon>
        <taxon>Dothideomycetidae</taxon>
        <taxon>Mycosphaerellales</taxon>
        <taxon>Mycosphaerellaceae</taxon>
        <taxon>Fulvia</taxon>
    </lineage>
</organism>
<evidence type="ECO:0000313" key="1">
    <source>
        <dbReference type="EMBL" id="UJO13895.1"/>
    </source>
</evidence>
<reference evidence="1" key="2">
    <citation type="journal article" date="2022" name="Microb. Genom.">
        <title>A chromosome-scale genome assembly of the tomato pathogen Cladosporium fulvum reveals a compartmentalized genome architecture and the presence of a dispensable chromosome.</title>
        <authorList>
            <person name="Zaccaron A.Z."/>
            <person name="Chen L.H."/>
            <person name="Samaras A."/>
            <person name="Stergiopoulos I."/>
        </authorList>
    </citation>
    <scope>NUCLEOTIDE SEQUENCE</scope>
    <source>
        <strain evidence="1">Race5_Kim</strain>
    </source>
</reference>
<dbReference type="KEGG" id="ffu:CLAFUR5_02446"/>
<dbReference type="RefSeq" id="XP_047758261.1">
    <property type="nucleotide sequence ID" value="XM_047901594.1"/>
</dbReference>
<protein>
    <submittedName>
        <fullName evidence="1">Uncharacterized protein</fullName>
    </submittedName>
</protein>
<name>A0A9Q8LAG6_PASFU</name>
<keyword evidence="2" id="KW-1185">Reference proteome</keyword>
<dbReference type="EMBL" id="CP090164">
    <property type="protein sequence ID" value="UJO13895.1"/>
    <property type="molecule type" value="Genomic_DNA"/>
</dbReference>